<dbReference type="Proteomes" id="UP000823937">
    <property type="component" value="Unassembled WGS sequence"/>
</dbReference>
<dbReference type="AlphaFoldDB" id="A0A9D1PLJ6"/>
<sequence>MERVVDLWSAVVEWVIPVESNIWKCPFFIDDYAQNYDYEPIEIMEIGYDDYLVFELDGVMKGRNIHTSEIFMP</sequence>
<name>A0A9D1PLJ6_9BACI</name>
<reference evidence="1" key="1">
    <citation type="journal article" date="2021" name="PeerJ">
        <title>Extensive microbial diversity within the chicken gut microbiome revealed by metagenomics and culture.</title>
        <authorList>
            <person name="Gilroy R."/>
            <person name="Ravi A."/>
            <person name="Getino M."/>
            <person name="Pursley I."/>
            <person name="Horton D.L."/>
            <person name="Alikhan N.F."/>
            <person name="Baker D."/>
            <person name="Gharbi K."/>
            <person name="Hall N."/>
            <person name="Watson M."/>
            <person name="Adriaenssens E.M."/>
            <person name="Foster-Nyarko E."/>
            <person name="Jarju S."/>
            <person name="Secka A."/>
            <person name="Antonio M."/>
            <person name="Oren A."/>
            <person name="Chaudhuri R.R."/>
            <person name="La Ragione R."/>
            <person name="Hildebrand F."/>
            <person name="Pallen M.J."/>
        </authorList>
    </citation>
    <scope>NUCLEOTIDE SEQUENCE</scope>
    <source>
        <strain evidence="1">CHK169-2315</strain>
    </source>
</reference>
<evidence type="ECO:0000313" key="1">
    <source>
        <dbReference type="EMBL" id="HIV74718.1"/>
    </source>
</evidence>
<proteinExistence type="predicted"/>
<comment type="caution">
    <text evidence="1">The sequence shown here is derived from an EMBL/GenBank/DDBJ whole genome shotgun (WGS) entry which is preliminary data.</text>
</comment>
<dbReference type="EMBL" id="DXHX01000101">
    <property type="protein sequence ID" value="HIV74718.1"/>
    <property type="molecule type" value="Genomic_DNA"/>
</dbReference>
<organism evidence="1 2">
    <name type="scientific">Candidatus Pseudogracilibacillus intestinigallinarum</name>
    <dbReference type="NCBI Taxonomy" id="2838742"/>
    <lineage>
        <taxon>Bacteria</taxon>
        <taxon>Bacillati</taxon>
        <taxon>Bacillota</taxon>
        <taxon>Bacilli</taxon>
        <taxon>Bacillales</taxon>
        <taxon>Bacillaceae</taxon>
        <taxon>Pseudogracilibacillus</taxon>
    </lineage>
</organism>
<gene>
    <name evidence="1" type="ORF">H9895_06545</name>
</gene>
<reference evidence="1" key="2">
    <citation type="submission" date="2021-04" db="EMBL/GenBank/DDBJ databases">
        <authorList>
            <person name="Gilroy R."/>
        </authorList>
    </citation>
    <scope>NUCLEOTIDE SEQUENCE</scope>
    <source>
        <strain evidence="1">CHK169-2315</strain>
    </source>
</reference>
<protein>
    <submittedName>
        <fullName evidence="1">Uncharacterized protein</fullName>
    </submittedName>
</protein>
<evidence type="ECO:0000313" key="2">
    <source>
        <dbReference type="Proteomes" id="UP000823937"/>
    </source>
</evidence>
<accession>A0A9D1PLJ6</accession>